<gene>
    <name evidence="1" type="ORF">COMA2_30004</name>
</gene>
<evidence type="ECO:0000313" key="1">
    <source>
        <dbReference type="EMBL" id="CUS36959.1"/>
    </source>
</evidence>
<evidence type="ECO:0000313" key="2">
    <source>
        <dbReference type="Proteomes" id="UP000198736"/>
    </source>
</evidence>
<organism evidence="1 2">
    <name type="scientific">Candidatus Nitrospira nitrificans</name>
    <dbReference type="NCBI Taxonomy" id="1742973"/>
    <lineage>
        <taxon>Bacteria</taxon>
        <taxon>Pseudomonadati</taxon>
        <taxon>Nitrospirota</taxon>
        <taxon>Nitrospiria</taxon>
        <taxon>Nitrospirales</taxon>
        <taxon>Nitrospiraceae</taxon>
        <taxon>Nitrospira</taxon>
    </lineage>
</organism>
<accession>A0A0S4LIA3</accession>
<protein>
    <submittedName>
        <fullName evidence="1">Uncharacterized protein</fullName>
    </submittedName>
</protein>
<dbReference type="EMBL" id="CZPZ01000023">
    <property type="protein sequence ID" value="CUS36959.1"/>
    <property type="molecule type" value="Genomic_DNA"/>
</dbReference>
<keyword evidence="2" id="KW-1185">Reference proteome</keyword>
<proteinExistence type="predicted"/>
<sequence>MSRILQHALFRFKLGLAVDIDRSGFIGLLIPTGLAVEDFPARQENKGNVPGESSQISRGVHIDTTGYLRIALALCRSTQRRAVDHRVRLETPPNLFGGGMIREIKVGAAEATDLPSRHPSSSGLHEVLPDQPCRPGDDDTWLHSASMGKARGATASGKPLRAPGRYSAVPVYYDAPSMRINLIEDSELYDFRLLVWKMGDGARSLKGLRRIRANIEDPRNEPTIADSHGDGHIGRERERDRHRYSLDYAAFVSVLVGT</sequence>
<name>A0A0S4LIA3_9BACT</name>
<dbReference type="Proteomes" id="UP000198736">
    <property type="component" value="Unassembled WGS sequence"/>
</dbReference>
<dbReference type="AlphaFoldDB" id="A0A0S4LIA3"/>
<reference evidence="2" key="1">
    <citation type="submission" date="2015-10" db="EMBL/GenBank/DDBJ databases">
        <authorList>
            <person name="Luecker S."/>
            <person name="Luecker S."/>
        </authorList>
    </citation>
    <scope>NUCLEOTIDE SEQUENCE [LARGE SCALE GENOMIC DNA]</scope>
</reference>